<dbReference type="Proteomes" id="UP000321514">
    <property type="component" value="Unassembled WGS sequence"/>
</dbReference>
<evidence type="ECO:0000313" key="1">
    <source>
        <dbReference type="EMBL" id="GEN13478.1"/>
    </source>
</evidence>
<accession>A0A511TJT3</accession>
<reference evidence="1 4" key="2">
    <citation type="submission" date="2019-07" db="EMBL/GenBank/DDBJ databases">
        <title>Whole genome shotgun sequence of Myxococcus fulvus NBRC 100333.</title>
        <authorList>
            <person name="Hosoyama A."/>
            <person name="Uohara A."/>
            <person name="Ohji S."/>
            <person name="Ichikawa N."/>
        </authorList>
    </citation>
    <scope>NUCLEOTIDE SEQUENCE [LARGE SCALE GENOMIC DNA]</scope>
    <source>
        <strain evidence="1 4">NBRC 100333</strain>
    </source>
</reference>
<dbReference type="EMBL" id="FOIB01000006">
    <property type="protein sequence ID" value="SEU19414.1"/>
    <property type="molecule type" value="Genomic_DNA"/>
</dbReference>
<sequence>MDGKSIEVLDSIPMQRSAATLGNAIIKKTKPFTEGTNSYEVLKLAPKDPNKPITLNEVPVQPNLLFRPPKSRMPEKKVVDHVNIYMKQMYFESPHLLEVNRWLKKVDTMDEAHVILGDNNHCVTSLAAKEDFDISGVSDWTDKRALIVDVTSATLQAMNRFVTKFREDLPDELVLILVSSGLKNEQLGTDKNAYGTVRFFVKANQTATLKKCFAALKQQPAYAKQPVVSHSVRRAFKVAGMVPTMSAILLAPPG</sequence>
<dbReference type="Proteomes" id="UP000183760">
    <property type="component" value="Unassembled WGS sequence"/>
</dbReference>
<name>A0A511TJT3_MYXFU</name>
<dbReference type="AlphaFoldDB" id="A0A511TJT3"/>
<protein>
    <submittedName>
        <fullName evidence="1">Uncharacterized protein</fullName>
    </submittedName>
</protein>
<evidence type="ECO:0000313" key="3">
    <source>
        <dbReference type="Proteomes" id="UP000183760"/>
    </source>
</evidence>
<comment type="caution">
    <text evidence="1">The sequence shown here is derived from an EMBL/GenBank/DDBJ whole genome shotgun (WGS) entry which is preliminary data.</text>
</comment>
<evidence type="ECO:0000313" key="4">
    <source>
        <dbReference type="Proteomes" id="UP000321514"/>
    </source>
</evidence>
<proteinExistence type="predicted"/>
<reference evidence="2 3" key="1">
    <citation type="submission" date="2016-10" db="EMBL/GenBank/DDBJ databases">
        <authorList>
            <person name="Varghese N."/>
            <person name="Submissions S."/>
        </authorList>
    </citation>
    <scope>NUCLEOTIDE SEQUENCE [LARGE SCALE GENOMIC DNA]</scope>
    <source>
        <strain evidence="2 3">DSM 16525</strain>
    </source>
</reference>
<gene>
    <name evidence="1" type="ORF">MFU01_85150</name>
    <name evidence="2" type="ORF">SAMN05443572_10610</name>
</gene>
<dbReference type="OrthoDB" id="5649223at2"/>
<evidence type="ECO:0000313" key="2">
    <source>
        <dbReference type="EMBL" id="SEU19414.1"/>
    </source>
</evidence>
<organism evidence="1 4">
    <name type="scientific">Myxococcus fulvus</name>
    <dbReference type="NCBI Taxonomy" id="33"/>
    <lineage>
        <taxon>Bacteria</taxon>
        <taxon>Pseudomonadati</taxon>
        <taxon>Myxococcota</taxon>
        <taxon>Myxococcia</taxon>
        <taxon>Myxococcales</taxon>
        <taxon>Cystobacterineae</taxon>
        <taxon>Myxococcaceae</taxon>
        <taxon>Myxococcus</taxon>
    </lineage>
</organism>
<dbReference type="RefSeq" id="WP_074955748.1">
    <property type="nucleotide sequence ID" value="NZ_BJXR01000082.1"/>
</dbReference>
<keyword evidence="3" id="KW-1185">Reference proteome</keyword>
<dbReference type="EMBL" id="BJXR01000082">
    <property type="protein sequence ID" value="GEN13478.1"/>
    <property type="molecule type" value="Genomic_DNA"/>
</dbReference>